<keyword evidence="2 6" id="KW-0119">Carbohydrate metabolism</keyword>
<dbReference type="PANTHER" id="PTHR31490:SF90">
    <property type="entry name" value="ENDO-1,4-BETA-XYLANASE A"/>
    <property type="match status" value="1"/>
</dbReference>
<dbReference type="InterPro" id="IPR017853">
    <property type="entry name" value="GH"/>
</dbReference>
<dbReference type="PRINTS" id="PR00134">
    <property type="entry name" value="GLHYDRLASE10"/>
</dbReference>
<name>A0AAJ1QYV5_9FLAO</name>
<evidence type="ECO:0000256" key="2">
    <source>
        <dbReference type="ARBA" id="ARBA00023277"/>
    </source>
</evidence>
<keyword evidence="4 6" id="KW-0624">Polysaccharide degradation</keyword>
<comment type="similarity">
    <text evidence="6">Belongs to the glycosyl hydrolase 10 (cellulase F) family.</text>
</comment>
<dbReference type="SMART" id="SM00633">
    <property type="entry name" value="Glyco_10"/>
    <property type="match status" value="1"/>
</dbReference>
<proteinExistence type="inferred from homology"/>
<evidence type="ECO:0000256" key="6">
    <source>
        <dbReference type="RuleBase" id="RU361174"/>
    </source>
</evidence>
<dbReference type="GO" id="GO:0000272">
    <property type="term" value="P:polysaccharide catabolic process"/>
    <property type="evidence" value="ECO:0007669"/>
    <property type="project" value="UniProtKB-KW"/>
</dbReference>
<dbReference type="AlphaFoldDB" id="A0AAJ1QYV5"/>
<dbReference type="PROSITE" id="PS51760">
    <property type="entry name" value="GH10_2"/>
    <property type="match status" value="1"/>
</dbReference>
<keyword evidence="3 6" id="KW-0326">Glycosidase</keyword>
<evidence type="ECO:0000313" key="8">
    <source>
        <dbReference type="EMBL" id="AUC21159.1"/>
    </source>
</evidence>
<evidence type="ECO:0000256" key="1">
    <source>
        <dbReference type="ARBA" id="ARBA00022801"/>
    </source>
</evidence>
<dbReference type="GO" id="GO:0031176">
    <property type="term" value="F:endo-1,4-beta-xylanase activity"/>
    <property type="evidence" value="ECO:0007669"/>
    <property type="project" value="UniProtKB-EC"/>
</dbReference>
<evidence type="ECO:0000256" key="5">
    <source>
        <dbReference type="PROSITE-ProRule" id="PRU10061"/>
    </source>
</evidence>
<protein>
    <recommendedName>
        <fullName evidence="6">Beta-xylanase</fullName>
        <ecNumber evidence="6">3.2.1.8</ecNumber>
    </recommendedName>
</protein>
<dbReference type="InterPro" id="IPR001000">
    <property type="entry name" value="GH10_dom"/>
</dbReference>
<reference evidence="9 11" key="1">
    <citation type="journal article" date="2014" name="Int. J. Syst. Evol. Microbiol.">
        <title>Complete genome sequence of Corynebacterium casei LMG S-19264T (=DSM 44701T), isolated from a smear-ripened cheese.</title>
        <authorList>
            <consortium name="US DOE Joint Genome Institute (JGI-PGF)"/>
            <person name="Walter F."/>
            <person name="Albersmeier A."/>
            <person name="Kalinowski J."/>
            <person name="Ruckert C."/>
        </authorList>
    </citation>
    <scope>NUCLEOTIDE SEQUENCE [LARGE SCALE GENOMIC DNA]</scope>
    <source>
        <strain evidence="9 11">CECT 8670</strain>
    </source>
</reference>
<evidence type="ECO:0000256" key="4">
    <source>
        <dbReference type="ARBA" id="ARBA00023326"/>
    </source>
</evidence>
<dbReference type="PROSITE" id="PS00591">
    <property type="entry name" value="GH10_1"/>
    <property type="match status" value="1"/>
</dbReference>
<comment type="catalytic activity">
    <reaction evidence="6">
        <text>Endohydrolysis of (1-&gt;4)-beta-D-xylosidic linkages in xylans.</text>
        <dbReference type="EC" id="3.2.1.8"/>
    </reaction>
</comment>
<feature type="active site" description="Nucleophile" evidence="5">
    <location>
        <position position="268"/>
    </location>
</feature>
<sequence>MFNKINTTLLLLSICFLSCKETKKEAVKETPQNKTSLKDSFKEDFLIGTALNTGQIKEVNAEQTALITREFNAITPENDLKWEQIHPKKDTYNFEVSDAYVAFGNKNNMHVVGHTLLWHSQLAPWVHEITNKDTLVNNITKHINTIAGRYKGKIDSWDVVNEALNEDGSPRESMFYKIFGDESYLELAFKLAEKAAPDTELVYNDYNLWKPEKREGVIRIVKNLQAKGIKVDAVGMQAHWSLEGPSLEDIENSIIAYSELGVKVMFTELDITVLPNPWELDGAAVEQSYERYENDPKMNPYPNGLTKDIELKIAKRYEDIFNLFLKHKDKISRVTFWGVNDGQSWLNDWPIKGRTNYPLLFGRDDKPKEVYNNVIALKNKAN</sequence>
<evidence type="ECO:0000313" key="9">
    <source>
        <dbReference type="EMBL" id="MDN3620525.1"/>
    </source>
</evidence>
<evidence type="ECO:0000313" key="11">
    <source>
        <dbReference type="Proteomes" id="UP001228636"/>
    </source>
</evidence>
<dbReference type="Proteomes" id="UP001228636">
    <property type="component" value="Unassembled WGS sequence"/>
</dbReference>
<reference evidence="8 10" key="2">
    <citation type="submission" date="2017-02" db="EMBL/GenBank/DDBJ databases">
        <title>Trade-off between light-utilization and light-protection in marine flavobacteria.</title>
        <authorList>
            <person name="Kumagai Y."/>
            <person name="Yoshizawa S."/>
            <person name="Kogure K."/>
            <person name="Iwasaki W."/>
        </authorList>
    </citation>
    <scope>NUCLEOTIDE SEQUENCE [LARGE SCALE GENOMIC DNA]</scope>
    <source>
        <strain evidence="8 10">KCTC 23670</strain>
    </source>
</reference>
<gene>
    <name evidence="8" type="ORF">BTO15_03085</name>
    <name evidence="9" type="ORF">QWY81_13750</name>
</gene>
<feature type="domain" description="GH10" evidence="7">
    <location>
        <begin position="31"/>
        <end position="377"/>
    </location>
</feature>
<dbReference type="Proteomes" id="UP000232721">
    <property type="component" value="Chromosome"/>
</dbReference>
<organism evidence="9 11">
    <name type="scientific">Polaribacter sejongensis</name>
    <dbReference type="NCBI Taxonomy" id="985043"/>
    <lineage>
        <taxon>Bacteria</taxon>
        <taxon>Pseudomonadati</taxon>
        <taxon>Bacteroidota</taxon>
        <taxon>Flavobacteriia</taxon>
        <taxon>Flavobacteriales</taxon>
        <taxon>Flavobacteriaceae</taxon>
    </lineage>
</organism>
<dbReference type="EC" id="3.2.1.8" evidence="6"/>
<dbReference type="PANTHER" id="PTHR31490">
    <property type="entry name" value="GLYCOSYL HYDROLASE"/>
    <property type="match status" value="1"/>
</dbReference>
<reference evidence="9" key="3">
    <citation type="submission" date="2023-06" db="EMBL/GenBank/DDBJ databases">
        <authorList>
            <person name="Lucena T."/>
            <person name="Sun Q."/>
        </authorList>
    </citation>
    <scope>NUCLEOTIDE SEQUENCE</scope>
    <source>
        <strain evidence="9">CECT 8670</strain>
    </source>
</reference>
<dbReference type="InterPro" id="IPR044846">
    <property type="entry name" value="GH10"/>
</dbReference>
<keyword evidence="10" id="KW-1185">Reference proteome</keyword>
<evidence type="ECO:0000313" key="10">
    <source>
        <dbReference type="Proteomes" id="UP000232721"/>
    </source>
</evidence>
<dbReference type="EMBL" id="JAUFQH010000012">
    <property type="protein sequence ID" value="MDN3620525.1"/>
    <property type="molecule type" value="Genomic_DNA"/>
</dbReference>
<dbReference type="EMBL" id="CP019336">
    <property type="protein sequence ID" value="AUC21159.1"/>
    <property type="molecule type" value="Genomic_DNA"/>
</dbReference>
<dbReference type="InterPro" id="IPR031158">
    <property type="entry name" value="GH10_AS"/>
</dbReference>
<evidence type="ECO:0000259" key="7">
    <source>
        <dbReference type="PROSITE" id="PS51760"/>
    </source>
</evidence>
<dbReference type="Gene3D" id="3.20.20.80">
    <property type="entry name" value="Glycosidases"/>
    <property type="match status" value="1"/>
</dbReference>
<dbReference type="SUPFAM" id="SSF51445">
    <property type="entry name" value="(Trans)glycosidases"/>
    <property type="match status" value="1"/>
</dbReference>
<dbReference type="Pfam" id="PF00331">
    <property type="entry name" value="Glyco_hydro_10"/>
    <property type="match status" value="1"/>
</dbReference>
<dbReference type="RefSeq" id="WP_208890373.1">
    <property type="nucleotide sequence ID" value="NZ_CP019336.1"/>
</dbReference>
<keyword evidence="1 6" id="KW-0378">Hydrolase</keyword>
<evidence type="ECO:0000256" key="3">
    <source>
        <dbReference type="ARBA" id="ARBA00023295"/>
    </source>
</evidence>
<accession>A0AAJ1QYV5</accession>